<dbReference type="HOGENOM" id="CLU_3058091_0_0_5"/>
<dbReference type="EMBL" id="GL883079">
    <property type="protein sequence ID" value="EGF90278.1"/>
    <property type="molecule type" value="Genomic_DNA"/>
</dbReference>
<gene>
    <name evidence="1" type="ORF">ABI_32940</name>
</gene>
<sequence length="53" mass="6030">MTNCDILDEIPKGYGFGDATARLFVEHFRINPGSVVGGIKYQARKKIIYRWAL</sequence>
<accession>F4QPZ1</accession>
<dbReference type="AlphaFoldDB" id="F4QPZ1"/>
<reference evidence="2" key="1">
    <citation type="submission" date="2011-03" db="EMBL/GenBank/DDBJ databases">
        <title>Draft genome sequence of Brevundimonas diminuta.</title>
        <authorList>
            <person name="Brown P.J.B."/>
            <person name="Buechlein A."/>
            <person name="Hemmerich C."/>
            <person name="Brun Y.V."/>
        </authorList>
    </citation>
    <scope>NUCLEOTIDE SEQUENCE [LARGE SCALE GENOMIC DNA]</scope>
    <source>
        <strain evidence="2">C19</strain>
    </source>
</reference>
<dbReference type="STRING" id="715226.ABI_32940"/>
<protein>
    <submittedName>
        <fullName evidence="1">Uncharacterized protein</fullName>
    </submittedName>
</protein>
<evidence type="ECO:0000313" key="2">
    <source>
        <dbReference type="Proteomes" id="UP000006512"/>
    </source>
</evidence>
<keyword evidence="2" id="KW-1185">Reference proteome</keyword>
<proteinExistence type="predicted"/>
<dbReference type="Proteomes" id="UP000006512">
    <property type="component" value="Unassembled WGS sequence"/>
</dbReference>
<evidence type="ECO:0000313" key="1">
    <source>
        <dbReference type="EMBL" id="EGF90278.1"/>
    </source>
</evidence>
<organism evidence="1 2">
    <name type="scientific">Asticcacaulis biprosthecium C19</name>
    <dbReference type="NCBI Taxonomy" id="715226"/>
    <lineage>
        <taxon>Bacteria</taxon>
        <taxon>Pseudomonadati</taxon>
        <taxon>Pseudomonadota</taxon>
        <taxon>Alphaproteobacteria</taxon>
        <taxon>Caulobacterales</taxon>
        <taxon>Caulobacteraceae</taxon>
        <taxon>Asticcacaulis</taxon>
    </lineage>
</organism>
<name>F4QPZ1_9CAUL</name>